<protein>
    <recommendedName>
        <fullName evidence="4">Citrate transporter</fullName>
    </recommendedName>
</protein>
<organism evidence="2 3">
    <name type="scientific">Hohaiivirga grylli</name>
    <dbReference type="NCBI Taxonomy" id="3133970"/>
    <lineage>
        <taxon>Bacteria</taxon>
        <taxon>Pseudomonadati</taxon>
        <taxon>Pseudomonadota</taxon>
        <taxon>Alphaproteobacteria</taxon>
        <taxon>Hyphomicrobiales</taxon>
        <taxon>Methylobacteriaceae</taxon>
        <taxon>Hohaiivirga</taxon>
    </lineage>
</organism>
<keyword evidence="1" id="KW-0472">Membrane</keyword>
<feature type="transmembrane region" description="Helical" evidence="1">
    <location>
        <begin position="127"/>
        <end position="144"/>
    </location>
</feature>
<proteinExistence type="predicted"/>
<evidence type="ECO:0000313" key="2">
    <source>
        <dbReference type="EMBL" id="MEN3929925.1"/>
    </source>
</evidence>
<feature type="transmembrane region" description="Helical" evidence="1">
    <location>
        <begin position="199"/>
        <end position="223"/>
    </location>
</feature>
<evidence type="ECO:0008006" key="4">
    <source>
        <dbReference type="Google" id="ProtNLM"/>
    </source>
</evidence>
<gene>
    <name evidence="2" type="ORF">WJT86_02475</name>
</gene>
<sequence length="446" mass="46336">MTMTKKNMGMLGAVALCMLLAFFAAGQPKDMMFYQVASIVPLLLILTLLFLQVDMLVAALAGGTMAMILGGIGITTANQTMLKEIPGMLSVTVPIINSAIATAVFKAGGYTAALTLVRRAIGDRTEFLGAFVVILLAAATYMSGIGGASAMVIAPLAFAAVGVVPGVIAGMSIAAAVSFTTSPASLETTVVAKQTGIDAAHYVATMQPYTLTFVIIAIAIAFIDTKRKKGMFKGEENEEMKKLTNGELWKLTLPAIFLLFAVIAGPAVNKAVGSPVLGPMMYSIITIFLVYACSRFTLNQSANAMVDGGTYILTRLFAVGIFVAFVRIIEMTGAFDVIAHVVQAAPSAFYVPVAVLAGYLIGVPAGAYVGSILALILPVTVTLGFSPVQTGLVVMGVGLGSQMSPVNITMQALSAGFQIPVLQVARGNAPYVLGCLALLMIAAFFV</sequence>
<dbReference type="EMBL" id="JBBYXI010000001">
    <property type="protein sequence ID" value="MEN3929925.1"/>
    <property type="molecule type" value="Genomic_DNA"/>
</dbReference>
<keyword evidence="1" id="KW-1133">Transmembrane helix</keyword>
<accession>A0ABV0BG21</accession>
<feature type="transmembrane region" description="Helical" evidence="1">
    <location>
        <begin position="280"/>
        <end position="298"/>
    </location>
</feature>
<keyword evidence="1" id="KW-0812">Transmembrane</keyword>
<keyword evidence="3" id="KW-1185">Reference proteome</keyword>
<evidence type="ECO:0000256" key="1">
    <source>
        <dbReference type="SAM" id="Phobius"/>
    </source>
</evidence>
<feature type="transmembrane region" description="Helical" evidence="1">
    <location>
        <begin position="42"/>
        <end position="75"/>
    </location>
</feature>
<dbReference type="Proteomes" id="UP001418637">
    <property type="component" value="Unassembled WGS sequence"/>
</dbReference>
<evidence type="ECO:0000313" key="3">
    <source>
        <dbReference type="Proteomes" id="UP001418637"/>
    </source>
</evidence>
<feature type="transmembrane region" description="Helical" evidence="1">
    <location>
        <begin position="310"/>
        <end position="329"/>
    </location>
</feature>
<feature type="transmembrane region" description="Helical" evidence="1">
    <location>
        <begin position="349"/>
        <end position="376"/>
    </location>
</feature>
<feature type="transmembrane region" description="Helical" evidence="1">
    <location>
        <begin position="428"/>
        <end position="445"/>
    </location>
</feature>
<name>A0ABV0BG21_9HYPH</name>
<feature type="transmembrane region" description="Helical" evidence="1">
    <location>
        <begin position="87"/>
        <end position="107"/>
    </location>
</feature>
<feature type="transmembrane region" description="Helical" evidence="1">
    <location>
        <begin position="156"/>
        <end position="179"/>
    </location>
</feature>
<reference evidence="2 3" key="1">
    <citation type="submission" date="2024-04" db="EMBL/GenBank/DDBJ databases">
        <title>A novel species isolated from cricket.</title>
        <authorList>
            <person name="Wang H.-C."/>
        </authorList>
    </citation>
    <scope>NUCLEOTIDE SEQUENCE [LARGE SCALE GENOMIC DNA]</scope>
    <source>
        <strain evidence="2 3">WL0021</strain>
    </source>
</reference>
<dbReference type="RefSeq" id="WP_346335901.1">
    <property type="nucleotide sequence ID" value="NZ_JBBYXI010000001.1"/>
</dbReference>
<comment type="caution">
    <text evidence="2">The sequence shown here is derived from an EMBL/GenBank/DDBJ whole genome shotgun (WGS) entry which is preliminary data.</text>
</comment>